<dbReference type="GO" id="GO:0043565">
    <property type="term" value="F:sequence-specific DNA binding"/>
    <property type="evidence" value="ECO:0007669"/>
    <property type="project" value="InterPro"/>
</dbReference>
<keyword evidence="3 8" id="KW-0597">Phosphoprotein</keyword>
<keyword evidence="4" id="KW-0902">Two-component regulatory system</keyword>
<dbReference type="SMART" id="SM00342">
    <property type="entry name" value="HTH_ARAC"/>
    <property type="match status" value="1"/>
</dbReference>
<dbReference type="KEGG" id="sez:Sez_0561"/>
<evidence type="ECO:0000256" key="3">
    <source>
        <dbReference type="ARBA" id="ARBA00022553"/>
    </source>
</evidence>
<accession>B4U1R3</accession>
<evidence type="ECO:0000256" key="2">
    <source>
        <dbReference type="ARBA" id="ARBA00022490"/>
    </source>
</evidence>
<keyword evidence="5" id="KW-0805">Transcription regulation</keyword>
<name>B4U1R3_STREM</name>
<dbReference type="PANTHER" id="PTHR42713:SF3">
    <property type="entry name" value="TRANSCRIPTIONAL REGULATORY PROTEIN HPTR"/>
    <property type="match status" value="1"/>
</dbReference>
<evidence type="ECO:0000256" key="1">
    <source>
        <dbReference type="ARBA" id="ARBA00004496"/>
    </source>
</evidence>
<dbReference type="GO" id="GO:0003700">
    <property type="term" value="F:DNA-binding transcription factor activity"/>
    <property type="evidence" value="ECO:0007669"/>
    <property type="project" value="InterPro"/>
</dbReference>
<evidence type="ECO:0000256" key="4">
    <source>
        <dbReference type="ARBA" id="ARBA00023012"/>
    </source>
</evidence>
<dbReference type="InterPro" id="IPR018062">
    <property type="entry name" value="HTH_AraC-typ_CS"/>
</dbReference>
<sequence length="278" mass="31951">MAQDLSHLALVEPCKELVWLLLLSFRNSRRNSVYSLLIVEDEYLVRQGIRSLVDFDQFAIDRIAEAENGQVAWELFQENPYDIVLTDINMPKLNGIQLAELIKTRAPKTHLVFLTGYDDFNYALSALKLGADDYLLKPFSKSDVEEMLKKLKQKLEKLKKTEALQKLVDKPQQEGSEIKLAIQERLADSSLTLKSLSSQLGFSPNYLSVLIKKDLGLPFQDYLIQERLKKAKLLLLTTDLRVYEIAEQVGFEDINYFSQRFKQLVGTTPRQYKKGEGQ</sequence>
<protein>
    <submittedName>
        <fullName evidence="12">Two-component response regulator YesN-like</fullName>
    </submittedName>
</protein>
<keyword evidence="7" id="KW-0804">Transcription</keyword>
<evidence type="ECO:0000256" key="8">
    <source>
        <dbReference type="PROSITE-ProRule" id="PRU00169"/>
    </source>
</evidence>
<dbReference type="PROSITE" id="PS01124">
    <property type="entry name" value="HTH_ARAC_FAMILY_2"/>
    <property type="match status" value="1"/>
</dbReference>
<dbReference type="InterPro" id="IPR011006">
    <property type="entry name" value="CheY-like_superfamily"/>
</dbReference>
<dbReference type="SMART" id="SM00448">
    <property type="entry name" value="REC"/>
    <property type="match status" value="1"/>
</dbReference>
<evidence type="ECO:0000256" key="6">
    <source>
        <dbReference type="ARBA" id="ARBA00023125"/>
    </source>
</evidence>
<dbReference type="GO" id="GO:0005737">
    <property type="term" value="C:cytoplasm"/>
    <property type="evidence" value="ECO:0007669"/>
    <property type="project" value="UniProtKB-SubCell"/>
</dbReference>
<dbReference type="AlphaFoldDB" id="B4U1R3"/>
<dbReference type="PROSITE" id="PS00041">
    <property type="entry name" value="HTH_ARAC_FAMILY_1"/>
    <property type="match status" value="1"/>
</dbReference>
<comment type="subcellular location">
    <subcellularLocation>
        <location evidence="1">Cytoplasm</location>
    </subcellularLocation>
</comment>
<evidence type="ECO:0000313" key="12">
    <source>
        <dbReference type="EMBL" id="ACG61930.1"/>
    </source>
</evidence>
<feature type="domain" description="Response regulatory" evidence="11">
    <location>
        <begin position="35"/>
        <end position="152"/>
    </location>
</feature>
<dbReference type="PROSITE" id="PS50110">
    <property type="entry name" value="RESPONSE_REGULATORY"/>
    <property type="match status" value="1"/>
</dbReference>
<dbReference type="Pfam" id="PF00072">
    <property type="entry name" value="Response_reg"/>
    <property type="match status" value="1"/>
</dbReference>
<dbReference type="CDD" id="cd17536">
    <property type="entry name" value="REC_YesN-like"/>
    <property type="match status" value="1"/>
</dbReference>
<evidence type="ECO:0000313" key="13">
    <source>
        <dbReference type="Proteomes" id="UP000001873"/>
    </source>
</evidence>
<dbReference type="InterPro" id="IPR009057">
    <property type="entry name" value="Homeodomain-like_sf"/>
</dbReference>
<dbReference type="InterPro" id="IPR020449">
    <property type="entry name" value="Tscrpt_reg_AraC-type_HTH"/>
</dbReference>
<dbReference type="HOGENOM" id="CLU_000445_5_1_9"/>
<evidence type="ECO:0000256" key="5">
    <source>
        <dbReference type="ARBA" id="ARBA00023015"/>
    </source>
</evidence>
<keyword evidence="6" id="KW-0238">DNA-binding</keyword>
<keyword evidence="9" id="KW-0175">Coiled coil</keyword>
<dbReference type="InterPro" id="IPR051552">
    <property type="entry name" value="HptR"/>
</dbReference>
<dbReference type="PRINTS" id="PR00032">
    <property type="entry name" value="HTHARAC"/>
</dbReference>
<keyword evidence="2" id="KW-0963">Cytoplasm</keyword>
<dbReference type="PANTHER" id="PTHR42713">
    <property type="entry name" value="HISTIDINE KINASE-RELATED"/>
    <property type="match status" value="1"/>
</dbReference>
<dbReference type="EMBL" id="CP001129">
    <property type="protein sequence ID" value="ACG61930.1"/>
    <property type="molecule type" value="Genomic_DNA"/>
</dbReference>
<reference evidence="12 13" key="1">
    <citation type="journal article" date="2008" name="PLoS ONE">
        <title>Genome sequence of a lancefield group C Streptococcus zooepidemicus strain causing epidemic nephritis: new information about an old disease.</title>
        <authorList>
            <person name="Beres S.B."/>
            <person name="Sesso R."/>
            <person name="Pinto S.W.L."/>
            <person name="Hoe N.P."/>
            <person name="Porcella S.F."/>
            <person name="Deleo F.R."/>
            <person name="Musser J.M."/>
        </authorList>
    </citation>
    <scope>NUCLEOTIDE SEQUENCE [LARGE SCALE GENOMIC DNA]</scope>
    <source>
        <strain evidence="12 13">MGCS10565</strain>
    </source>
</reference>
<evidence type="ECO:0000256" key="7">
    <source>
        <dbReference type="ARBA" id="ARBA00023163"/>
    </source>
</evidence>
<dbReference type="Gene3D" id="1.10.10.60">
    <property type="entry name" value="Homeodomain-like"/>
    <property type="match status" value="2"/>
</dbReference>
<dbReference type="Gene3D" id="3.40.50.2300">
    <property type="match status" value="1"/>
</dbReference>
<feature type="domain" description="HTH araC/xylS-type" evidence="10">
    <location>
        <begin position="176"/>
        <end position="275"/>
    </location>
</feature>
<dbReference type="Pfam" id="PF12833">
    <property type="entry name" value="HTH_18"/>
    <property type="match status" value="1"/>
</dbReference>
<evidence type="ECO:0000256" key="9">
    <source>
        <dbReference type="SAM" id="Coils"/>
    </source>
</evidence>
<gene>
    <name evidence="12" type="primary">yesN</name>
    <name evidence="12" type="ordered locus">Sez_0561</name>
</gene>
<feature type="modified residue" description="4-aspartylphosphate" evidence="8">
    <location>
        <position position="87"/>
    </location>
</feature>
<dbReference type="InterPro" id="IPR001789">
    <property type="entry name" value="Sig_transdc_resp-reg_receiver"/>
</dbReference>
<dbReference type="SUPFAM" id="SSF52172">
    <property type="entry name" value="CheY-like"/>
    <property type="match status" value="1"/>
</dbReference>
<dbReference type="Proteomes" id="UP000001873">
    <property type="component" value="Chromosome"/>
</dbReference>
<evidence type="ECO:0000259" key="11">
    <source>
        <dbReference type="PROSITE" id="PS50110"/>
    </source>
</evidence>
<dbReference type="SUPFAM" id="SSF46689">
    <property type="entry name" value="Homeodomain-like"/>
    <property type="match status" value="1"/>
</dbReference>
<dbReference type="GO" id="GO:0000160">
    <property type="term" value="P:phosphorelay signal transduction system"/>
    <property type="evidence" value="ECO:0007669"/>
    <property type="project" value="UniProtKB-KW"/>
</dbReference>
<organism evidence="12 13">
    <name type="scientific">Streptococcus equi subsp. zooepidemicus (strain MGCS10565)</name>
    <dbReference type="NCBI Taxonomy" id="552526"/>
    <lineage>
        <taxon>Bacteria</taxon>
        <taxon>Bacillati</taxon>
        <taxon>Bacillota</taxon>
        <taxon>Bacilli</taxon>
        <taxon>Lactobacillales</taxon>
        <taxon>Streptococcaceae</taxon>
        <taxon>Streptococcus</taxon>
    </lineage>
</organism>
<dbReference type="InterPro" id="IPR018060">
    <property type="entry name" value="HTH_AraC"/>
</dbReference>
<feature type="coiled-coil region" evidence="9">
    <location>
        <begin position="141"/>
        <end position="168"/>
    </location>
</feature>
<evidence type="ECO:0000259" key="10">
    <source>
        <dbReference type="PROSITE" id="PS01124"/>
    </source>
</evidence>
<proteinExistence type="predicted"/>